<evidence type="ECO:0000313" key="1">
    <source>
        <dbReference type="EMBL" id="RRD88844.1"/>
    </source>
</evidence>
<dbReference type="RefSeq" id="WP_124796336.1">
    <property type="nucleotide sequence ID" value="NZ_RQYC01000031.1"/>
</dbReference>
<name>A0A3P2A0D2_9NEIS</name>
<dbReference type="SUPFAM" id="SSF47598">
    <property type="entry name" value="Ribbon-helix-helix"/>
    <property type="match status" value="1"/>
</dbReference>
<dbReference type="Proteomes" id="UP000269923">
    <property type="component" value="Unassembled WGS sequence"/>
</dbReference>
<gene>
    <name evidence="1" type="ORF">EII21_10720</name>
</gene>
<proteinExistence type="predicted"/>
<comment type="caution">
    <text evidence="1">The sequence shown here is derived from an EMBL/GenBank/DDBJ whole genome shotgun (WGS) entry which is preliminary data.</text>
</comment>
<organism evidence="1 2">
    <name type="scientific">Conchiformibius steedae</name>
    <dbReference type="NCBI Taxonomy" id="153493"/>
    <lineage>
        <taxon>Bacteria</taxon>
        <taxon>Pseudomonadati</taxon>
        <taxon>Pseudomonadota</taxon>
        <taxon>Betaproteobacteria</taxon>
        <taxon>Neisseriales</taxon>
        <taxon>Neisseriaceae</taxon>
        <taxon>Conchiformibius</taxon>
    </lineage>
</organism>
<accession>A0A3P2A0D2</accession>
<dbReference type="EMBL" id="RQYC01000031">
    <property type="protein sequence ID" value="RRD88844.1"/>
    <property type="molecule type" value="Genomic_DNA"/>
</dbReference>
<protein>
    <submittedName>
        <fullName evidence="1">Ribbon-helix-helix protein, CopG family</fullName>
    </submittedName>
</protein>
<reference evidence="1 2" key="1">
    <citation type="submission" date="2018-11" db="EMBL/GenBank/DDBJ databases">
        <title>Genomes From Bacteria Associated with the Canine Oral Cavity: a Test Case for Automated Genome-Based Taxonomic Assignment.</title>
        <authorList>
            <person name="Coil D.A."/>
            <person name="Jospin G."/>
            <person name="Darling A.E."/>
            <person name="Wallis C."/>
            <person name="Davis I.J."/>
            <person name="Harris S."/>
            <person name="Eisen J.A."/>
            <person name="Holcombe L.J."/>
            <person name="O'Flynn C."/>
        </authorList>
    </citation>
    <scope>NUCLEOTIDE SEQUENCE [LARGE SCALE GENOMIC DNA]</scope>
    <source>
        <strain evidence="1 2">COT-280</strain>
    </source>
</reference>
<dbReference type="GO" id="GO:0006355">
    <property type="term" value="P:regulation of DNA-templated transcription"/>
    <property type="evidence" value="ECO:0007669"/>
    <property type="project" value="InterPro"/>
</dbReference>
<evidence type="ECO:0000313" key="2">
    <source>
        <dbReference type="Proteomes" id="UP000269923"/>
    </source>
</evidence>
<dbReference type="InterPro" id="IPR010985">
    <property type="entry name" value="Ribbon_hlx_hlx"/>
</dbReference>
<sequence>MATLSTPKQATSIKLSIDTKKAIEHLAEQENRSVHYMLVTAIEEFVTRKQEEAEYQEYIKNRVLASEKRLYEQGADNLTSEQVRNNVKQFLLTIK</sequence>
<keyword evidence="2" id="KW-1185">Reference proteome</keyword>
<dbReference type="AlphaFoldDB" id="A0A3P2A0D2"/>